<dbReference type="Pfam" id="PF02954">
    <property type="entry name" value="HTH_8"/>
    <property type="match status" value="1"/>
</dbReference>
<dbReference type="InterPro" id="IPR002197">
    <property type="entry name" value="HTH_Fis"/>
</dbReference>
<sequence>MILRDIMTPISETLITGDTLGRAVILMKQFKINVVPVVTKQDELYGVFTRTSLSDMIISGGQSNDSIDPYVVRDVVTLNDTTPYREVESLVKQSHVGTGIVIDQHLKPIGLFTKTDMISALFEQTKSLSHMLEQILDSSHLGAIMTDEHSTIIYSNEQAKQFLNKEELDGLCSLEFFPEVENGMVKQVQMEGNHFIVRASNFDRELNEKGYILFMQDVSEVEEMASELKTVQGLKGLLDKAMEHAYDGIVMVNKKGNIQMVSPPLCELFSIDRNKAMRKHVNEVFPQLNLLSVFQSQHAEVSDFLEIKGIKYIVNRIPIVQDNEVIGAIGKVTYRQIDDVKKVFKKLELMENQVDYYKEQLKQKDSSRFRWEQIITRDENMKKLVRTATKAAKGLSTILIRGESGTGKELFAHSIHSSSGRQLKPLVTVNCAAIPEQLLESEFFGYEDGAFTGAAHKGKIGKFDLANGGTLFLDEIGDMSLSLQAKMLRVLQEKEFYRVGGTSRVNVDVRIVAATNQPLEDLVAEGKFREDLYYRLNVISLQIPPLRDRPNDIERLIEHFMESFNSIIGTSVTAVKNDALTYMKSYHWPGNVRELSNVMERAMTFAESGQIQKEDLPEYMLRSIEESRYAQKETRMDYEWEAIEKALAKSSGNKSKAAEILGISRSSLYEKLKKYS</sequence>
<dbReference type="Gene3D" id="3.10.580.10">
    <property type="entry name" value="CBS-domain"/>
    <property type="match status" value="1"/>
</dbReference>
<dbReference type="InterPro" id="IPR009057">
    <property type="entry name" value="Homeodomain-like_sf"/>
</dbReference>
<evidence type="ECO:0000313" key="9">
    <source>
        <dbReference type="EMBL" id="KMM39425.1"/>
    </source>
</evidence>
<keyword evidence="3" id="KW-0805">Transcription regulation</keyword>
<evidence type="ECO:0000256" key="3">
    <source>
        <dbReference type="ARBA" id="ARBA00023015"/>
    </source>
</evidence>
<dbReference type="SUPFAM" id="SSF52540">
    <property type="entry name" value="P-loop containing nucleoside triphosphate hydrolases"/>
    <property type="match status" value="1"/>
</dbReference>
<dbReference type="Gene3D" id="3.40.50.300">
    <property type="entry name" value="P-loop containing nucleotide triphosphate hydrolases"/>
    <property type="match status" value="1"/>
</dbReference>
<accession>A0A0J6D265</accession>
<feature type="domain" description="CBS" evidence="8">
    <location>
        <begin position="71"/>
        <end position="127"/>
    </location>
</feature>
<dbReference type="InterPro" id="IPR002078">
    <property type="entry name" value="Sigma_54_int"/>
</dbReference>
<evidence type="ECO:0000256" key="5">
    <source>
        <dbReference type="ARBA" id="ARBA00023163"/>
    </source>
</evidence>
<protein>
    <submittedName>
        <fullName evidence="9">Diguanylate cyclase</fullName>
    </submittedName>
</protein>
<keyword evidence="6" id="KW-0129">CBS domain</keyword>
<evidence type="ECO:0000256" key="4">
    <source>
        <dbReference type="ARBA" id="ARBA00023125"/>
    </source>
</evidence>
<dbReference type="SUPFAM" id="SSF54631">
    <property type="entry name" value="CBS-domain pair"/>
    <property type="match status" value="1"/>
</dbReference>
<feature type="domain" description="Sigma-54 factor interaction" evidence="7">
    <location>
        <begin position="374"/>
        <end position="604"/>
    </location>
</feature>
<dbReference type="CDD" id="cd02205">
    <property type="entry name" value="CBS_pair_SF"/>
    <property type="match status" value="1"/>
</dbReference>
<dbReference type="GO" id="GO:0005524">
    <property type="term" value="F:ATP binding"/>
    <property type="evidence" value="ECO:0007669"/>
    <property type="project" value="UniProtKB-KW"/>
</dbReference>
<dbReference type="GO" id="GO:0006355">
    <property type="term" value="P:regulation of DNA-templated transcription"/>
    <property type="evidence" value="ECO:0007669"/>
    <property type="project" value="InterPro"/>
</dbReference>
<organism evidence="9 10">
    <name type="scientific">Guptibacillus hwajinpoensis</name>
    <dbReference type="NCBI Taxonomy" id="208199"/>
    <lineage>
        <taxon>Bacteria</taxon>
        <taxon>Bacillati</taxon>
        <taxon>Bacillota</taxon>
        <taxon>Bacilli</taxon>
        <taxon>Bacillales</taxon>
        <taxon>Guptibacillaceae</taxon>
        <taxon>Guptibacillus</taxon>
    </lineage>
</organism>
<dbReference type="Pfam" id="PF25601">
    <property type="entry name" value="AAA_lid_14"/>
    <property type="match status" value="1"/>
</dbReference>
<dbReference type="InterPro" id="IPR035965">
    <property type="entry name" value="PAS-like_dom_sf"/>
</dbReference>
<dbReference type="InterPro" id="IPR013767">
    <property type="entry name" value="PAS_fold"/>
</dbReference>
<dbReference type="Gene3D" id="3.30.450.20">
    <property type="entry name" value="PAS domain"/>
    <property type="match status" value="1"/>
</dbReference>
<dbReference type="STRING" id="157733.AB986_09580"/>
<dbReference type="OrthoDB" id="9771372at2"/>
<evidence type="ECO:0000256" key="1">
    <source>
        <dbReference type="ARBA" id="ARBA00022741"/>
    </source>
</evidence>
<dbReference type="PROSITE" id="PS00688">
    <property type="entry name" value="SIGMA54_INTERACT_3"/>
    <property type="match status" value="1"/>
</dbReference>
<dbReference type="EMBL" id="LELK01000001">
    <property type="protein sequence ID" value="KMM39425.1"/>
    <property type="molecule type" value="Genomic_DNA"/>
</dbReference>
<dbReference type="Gene3D" id="1.10.8.60">
    <property type="match status" value="1"/>
</dbReference>
<reference evidence="9" key="1">
    <citation type="submission" date="2015-06" db="EMBL/GenBank/DDBJ databases">
        <authorList>
            <person name="Liu B."/>
            <person name="Wang J."/>
            <person name="Zhu Y."/>
            <person name="Liu G."/>
            <person name="Chen Q."/>
            <person name="Zheng C."/>
            <person name="Che J."/>
            <person name="Ge C."/>
            <person name="Shi H."/>
            <person name="Pan Z."/>
            <person name="Liu X."/>
        </authorList>
    </citation>
    <scope>NUCLEOTIDE SEQUENCE [LARGE SCALE GENOMIC DNA]</scope>
    <source>
        <strain evidence="9">DSM 16346</strain>
    </source>
</reference>
<dbReference type="InterPro" id="IPR025944">
    <property type="entry name" value="Sigma_54_int_dom_CS"/>
</dbReference>
<evidence type="ECO:0000256" key="2">
    <source>
        <dbReference type="ARBA" id="ARBA00022840"/>
    </source>
</evidence>
<name>A0A0J6D265_9BACL</name>
<dbReference type="InterPro" id="IPR027417">
    <property type="entry name" value="P-loop_NTPase"/>
</dbReference>
<evidence type="ECO:0000259" key="8">
    <source>
        <dbReference type="PROSITE" id="PS51371"/>
    </source>
</evidence>
<gene>
    <name evidence="9" type="ORF">AB986_09580</name>
</gene>
<dbReference type="PRINTS" id="PR01590">
    <property type="entry name" value="HTHFIS"/>
</dbReference>
<dbReference type="PANTHER" id="PTHR32071:SF57">
    <property type="entry name" value="C4-DICARBOXYLATE TRANSPORT TRANSCRIPTIONAL REGULATORY PROTEIN DCTD"/>
    <property type="match status" value="1"/>
</dbReference>
<dbReference type="InterPro" id="IPR058031">
    <property type="entry name" value="AAA_lid_NorR"/>
</dbReference>
<dbReference type="Proteomes" id="UP000035996">
    <property type="component" value="Unassembled WGS sequence"/>
</dbReference>
<dbReference type="PATRIC" id="fig|157733.3.peg.4216"/>
<dbReference type="RefSeq" id="WP_048310596.1">
    <property type="nucleotide sequence ID" value="NZ_CP119526.1"/>
</dbReference>
<dbReference type="PROSITE" id="PS00675">
    <property type="entry name" value="SIGMA54_INTERACT_1"/>
    <property type="match status" value="1"/>
</dbReference>
<dbReference type="Pfam" id="PF00571">
    <property type="entry name" value="CBS"/>
    <property type="match status" value="2"/>
</dbReference>
<dbReference type="SMART" id="SM00091">
    <property type="entry name" value="PAS"/>
    <property type="match status" value="2"/>
</dbReference>
<dbReference type="InterPro" id="IPR025662">
    <property type="entry name" value="Sigma_54_int_dom_ATP-bd_1"/>
</dbReference>
<dbReference type="CDD" id="cd00009">
    <property type="entry name" value="AAA"/>
    <property type="match status" value="1"/>
</dbReference>
<dbReference type="Pfam" id="PF00158">
    <property type="entry name" value="Sigma54_activat"/>
    <property type="match status" value="1"/>
</dbReference>
<comment type="caution">
    <text evidence="9">The sequence shown here is derived from an EMBL/GenBank/DDBJ whole genome shotgun (WGS) entry which is preliminary data.</text>
</comment>
<dbReference type="InterPro" id="IPR003593">
    <property type="entry name" value="AAA+_ATPase"/>
</dbReference>
<dbReference type="Pfam" id="PF00989">
    <property type="entry name" value="PAS"/>
    <property type="match status" value="1"/>
</dbReference>
<dbReference type="Gene3D" id="1.10.10.60">
    <property type="entry name" value="Homeodomain-like"/>
    <property type="match status" value="1"/>
</dbReference>
<dbReference type="PROSITE" id="PS00676">
    <property type="entry name" value="SIGMA54_INTERACT_2"/>
    <property type="match status" value="1"/>
</dbReference>
<dbReference type="AlphaFoldDB" id="A0A0J6D265"/>
<keyword evidence="1" id="KW-0547">Nucleotide-binding</keyword>
<dbReference type="InterPro" id="IPR046342">
    <property type="entry name" value="CBS_dom_sf"/>
</dbReference>
<keyword evidence="4" id="KW-0238">DNA-binding</keyword>
<keyword evidence="2" id="KW-0067">ATP-binding</keyword>
<dbReference type="PROSITE" id="PS50045">
    <property type="entry name" value="SIGMA54_INTERACT_4"/>
    <property type="match status" value="1"/>
</dbReference>
<feature type="domain" description="CBS" evidence="8">
    <location>
        <begin position="7"/>
        <end position="66"/>
    </location>
</feature>
<dbReference type="FunFam" id="3.40.50.300:FF:000006">
    <property type="entry name" value="DNA-binding transcriptional regulator NtrC"/>
    <property type="match status" value="1"/>
</dbReference>
<evidence type="ECO:0000313" key="10">
    <source>
        <dbReference type="Proteomes" id="UP000035996"/>
    </source>
</evidence>
<keyword evidence="10" id="KW-1185">Reference proteome</keyword>
<dbReference type="PANTHER" id="PTHR32071">
    <property type="entry name" value="TRANSCRIPTIONAL REGULATORY PROTEIN"/>
    <property type="match status" value="1"/>
</dbReference>
<dbReference type="SUPFAM" id="SSF55785">
    <property type="entry name" value="PYP-like sensor domain (PAS domain)"/>
    <property type="match status" value="1"/>
</dbReference>
<evidence type="ECO:0000256" key="6">
    <source>
        <dbReference type="PROSITE-ProRule" id="PRU00703"/>
    </source>
</evidence>
<dbReference type="PROSITE" id="PS51371">
    <property type="entry name" value="CBS"/>
    <property type="match status" value="2"/>
</dbReference>
<dbReference type="SMART" id="SM00116">
    <property type="entry name" value="CBS"/>
    <property type="match status" value="2"/>
</dbReference>
<dbReference type="SUPFAM" id="SSF46689">
    <property type="entry name" value="Homeodomain-like"/>
    <property type="match status" value="1"/>
</dbReference>
<dbReference type="InterPro" id="IPR000644">
    <property type="entry name" value="CBS_dom"/>
</dbReference>
<dbReference type="InterPro" id="IPR025943">
    <property type="entry name" value="Sigma_54_int_dom_ATP-bd_2"/>
</dbReference>
<dbReference type="SMART" id="SM00382">
    <property type="entry name" value="AAA"/>
    <property type="match status" value="1"/>
</dbReference>
<keyword evidence="5" id="KW-0804">Transcription</keyword>
<proteinExistence type="predicted"/>
<evidence type="ECO:0000259" key="7">
    <source>
        <dbReference type="PROSITE" id="PS50045"/>
    </source>
</evidence>
<dbReference type="InterPro" id="IPR000014">
    <property type="entry name" value="PAS"/>
</dbReference>
<dbReference type="GO" id="GO:0043565">
    <property type="term" value="F:sequence-specific DNA binding"/>
    <property type="evidence" value="ECO:0007669"/>
    <property type="project" value="InterPro"/>
</dbReference>